<proteinExistence type="predicted"/>
<organism evidence="2 3">
    <name type="scientific">Vigna radiata var. radiata</name>
    <name type="common">Mung bean</name>
    <name type="synonym">Phaseolus aureus</name>
    <dbReference type="NCBI Taxonomy" id="3916"/>
    <lineage>
        <taxon>Eukaryota</taxon>
        <taxon>Viridiplantae</taxon>
        <taxon>Streptophyta</taxon>
        <taxon>Embryophyta</taxon>
        <taxon>Tracheophyta</taxon>
        <taxon>Spermatophyta</taxon>
        <taxon>Magnoliopsida</taxon>
        <taxon>eudicotyledons</taxon>
        <taxon>Gunneridae</taxon>
        <taxon>Pentapetalae</taxon>
        <taxon>rosids</taxon>
        <taxon>fabids</taxon>
        <taxon>Fabales</taxon>
        <taxon>Fabaceae</taxon>
        <taxon>Papilionoideae</taxon>
        <taxon>50 kb inversion clade</taxon>
        <taxon>NPAAA clade</taxon>
        <taxon>indigoferoid/millettioid clade</taxon>
        <taxon>Phaseoleae</taxon>
        <taxon>Vigna</taxon>
    </lineage>
</organism>
<dbReference type="OrthoDB" id="2019915at2759"/>
<sequence length="148" mass="16321">MSVTSSFPCIKIPACSSSPTCTSSSNSSFRFSSSKPYASITVRNSQTEGPLRRPVSPPVREPSSTIPQPLKPSPPSQPPLQNPAPVVGDDTNVITLEFQRQKAKELQEYFKKKKLEEADQGPFFGFIGKNEISNGRLDSDHIYVIFPY</sequence>
<gene>
    <name evidence="3" type="primary">LOC106772461</name>
</gene>
<accession>A0A1S3V7U9</accession>
<dbReference type="GeneID" id="106772461"/>
<dbReference type="RefSeq" id="XP_014514360.1">
    <property type="nucleotide sequence ID" value="XM_014658874.2"/>
</dbReference>
<evidence type="ECO:0000313" key="3">
    <source>
        <dbReference type="RefSeq" id="XP_014514360.1"/>
    </source>
</evidence>
<dbReference type="Proteomes" id="UP000087766">
    <property type="component" value="Chromosome 8"/>
</dbReference>
<feature type="compositionally biased region" description="Pro residues" evidence="1">
    <location>
        <begin position="69"/>
        <end position="82"/>
    </location>
</feature>
<dbReference type="AlphaFoldDB" id="A0A1S3V7U9"/>
<evidence type="ECO:0000313" key="2">
    <source>
        <dbReference type="Proteomes" id="UP000087766"/>
    </source>
</evidence>
<feature type="region of interest" description="Disordered" evidence="1">
    <location>
        <begin position="39"/>
        <end position="89"/>
    </location>
</feature>
<keyword evidence="2" id="KW-1185">Reference proteome</keyword>
<reference evidence="2" key="1">
    <citation type="journal article" date="2014" name="Nat. Commun.">
        <title>Genome sequence of mungbean and insights into evolution within Vigna species.</title>
        <authorList>
            <person name="Kang Y.J."/>
            <person name="Kim S.K."/>
            <person name="Kim M.Y."/>
            <person name="Lestari P."/>
            <person name="Kim K.H."/>
            <person name="Ha B.K."/>
            <person name="Jun T.H."/>
            <person name="Hwang W.J."/>
            <person name="Lee T."/>
            <person name="Lee J."/>
            <person name="Shim S."/>
            <person name="Yoon M.Y."/>
            <person name="Jang Y.E."/>
            <person name="Han K.S."/>
            <person name="Taeprayoon P."/>
            <person name="Yoon N."/>
            <person name="Somta P."/>
            <person name="Tanya P."/>
            <person name="Kim K.S."/>
            <person name="Gwag J.G."/>
            <person name="Moon J.K."/>
            <person name="Lee Y.H."/>
            <person name="Park B.S."/>
            <person name="Bombarely A."/>
            <person name="Doyle J.J."/>
            <person name="Jackson S.A."/>
            <person name="Schafleitner R."/>
            <person name="Srinives P."/>
            <person name="Varshney R.K."/>
            <person name="Lee S.H."/>
        </authorList>
    </citation>
    <scope>NUCLEOTIDE SEQUENCE [LARGE SCALE GENOMIC DNA]</scope>
    <source>
        <strain evidence="2">cv. VC1973A</strain>
    </source>
</reference>
<evidence type="ECO:0000256" key="1">
    <source>
        <dbReference type="SAM" id="MobiDB-lite"/>
    </source>
</evidence>
<name>A0A1S3V7U9_VIGRR</name>
<reference evidence="3" key="2">
    <citation type="submission" date="2025-08" db="UniProtKB">
        <authorList>
            <consortium name="RefSeq"/>
        </authorList>
    </citation>
    <scope>IDENTIFICATION</scope>
    <source>
        <tissue evidence="3">Leaf</tissue>
    </source>
</reference>
<protein>
    <submittedName>
        <fullName evidence="3">Light-harvesting complex-like protein OHP2, chloroplastic isoform X2</fullName>
    </submittedName>
</protein>